<keyword evidence="2" id="KW-1185">Reference proteome</keyword>
<accession>A0ABT0TJU2</accession>
<reference evidence="1 2" key="1">
    <citation type="submission" date="2022-05" db="EMBL/GenBank/DDBJ databases">
        <title>Flavobacterium sp., isolated from activated sludge.</title>
        <authorList>
            <person name="Ran Q."/>
        </authorList>
    </citation>
    <scope>NUCLEOTIDE SEQUENCE [LARGE SCALE GENOMIC DNA]</scope>
    <source>
        <strain evidence="1 2">HXWNR70</strain>
    </source>
</reference>
<comment type="caution">
    <text evidence="1">The sequence shown here is derived from an EMBL/GenBank/DDBJ whole genome shotgun (WGS) entry which is preliminary data.</text>
</comment>
<proteinExistence type="predicted"/>
<evidence type="ECO:0000313" key="1">
    <source>
        <dbReference type="EMBL" id="MCL9807755.1"/>
    </source>
</evidence>
<name>A0ABT0TJU2_9FLAO</name>
<sequence length="224" mass="25114">MIARKKRDISKKTFQKAPNYQSFRDAGKEMGQAAKMSSAFRKPLALYTKGIAENRMYSRVNALLRRLILLDGVSLRGARTVAQGLATLEGKQLVKGFSFTKHLCLSHVLLTDFNWDATTVTFGIPHFEPAQHLKCPIGASHVAIQLLGYDFDFADSSHQLFVSEASHIATDATPMSLCLRLPDLPSPQGFRFFMLRILFYQEVNGQRYPLRGDDCGVMEVLEVV</sequence>
<dbReference type="EMBL" id="JAMLJM010000001">
    <property type="protein sequence ID" value="MCL9807755.1"/>
    <property type="molecule type" value="Genomic_DNA"/>
</dbReference>
<gene>
    <name evidence="1" type="ORF">NAT50_00075</name>
</gene>
<organism evidence="1 2">
    <name type="scientific">Flavobacterium luminosum</name>
    <dbReference type="NCBI Taxonomy" id="2949086"/>
    <lineage>
        <taxon>Bacteria</taxon>
        <taxon>Pseudomonadati</taxon>
        <taxon>Bacteroidota</taxon>
        <taxon>Flavobacteriia</taxon>
        <taxon>Flavobacteriales</taxon>
        <taxon>Flavobacteriaceae</taxon>
        <taxon>Flavobacterium</taxon>
    </lineage>
</organism>
<evidence type="ECO:0000313" key="2">
    <source>
        <dbReference type="Proteomes" id="UP001317191"/>
    </source>
</evidence>
<protein>
    <submittedName>
        <fullName evidence="1">Uncharacterized protein</fullName>
    </submittedName>
</protein>
<dbReference type="Proteomes" id="UP001317191">
    <property type="component" value="Unassembled WGS sequence"/>
</dbReference>
<dbReference type="RefSeq" id="WP_250590240.1">
    <property type="nucleotide sequence ID" value="NZ_JAMLJM010000001.1"/>
</dbReference>